<keyword evidence="2" id="KW-0547">Nucleotide-binding</keyword>
<dbReference type="RefSeq" id="WP_345560776.1">
    <property type="nucleotide sequence ID" value="NZ_BAABDQ010000003.1"/>
</dbReference>
<evidence type="ECO:0000256" key="1">
    <source>
        <dbReference type="ARBA" id="ARBA00022763"/>
    </source>
</evidence>
<evidence type="ECO:0000313" key="6">
    <source>
        <dbReference type="Proteomes" id="UP001500630"/>
    </source>
</evidence>
<proteinExistence type="predicted"/>
<keyword evidence="2" id="KW-0347">Helicase</keyword>
<gene>
    <name evidence="5" type="ORF">GCM10022419_022170</name>
</gene>
<reference evidence="6" key="1">
    <citation type="journal article" date="2019" name="Int. J. Syst. Evol. Microbiol.">
        <title>The Global Catalogue of Microorganisms (GCM) 10K type strain sequencing project: providing services to taxonomists for standard genome sequencing and annotation.</title>
        <authorList>
            <consortium name="The Broad Institute Genomics Platform"/>
            <consortium name="The Broad Institute Genome Sequencing Center for Infectious Disease"/>
            <person name="Wu L."/>
            <person name="Ma J."/>
        </authorList>
    </citation>
    <scope>NUCLEOTIDE SEQUENCE [LARGE SCALE GENOMIC DNA]</scope>
    <source>
        <strain evidence="6">JCM 17326</strain>
    </source>
</reference>
<organism evidence="5 6">
    <name type="scientific">Nonomuraea rosea</name>
    <dbReference type="NCBI Taxonomy" id="638574"/>
    <lineage>
        <taxon>Bacteria</taxon>
        <taxon>Bacillati</taxon>
        <taxon>Actinomycetota</taxon>
        <taxon>Actinomycetes</taxon>
        <taxon>Streptosporangiales</taxon>
        <taxon>Streptosporangiaceae</taxon>
        <taxon>Nonomuraea</taxon>
    </lineage>
</organism>
<evidence type="ECO:0000256" key="3">
    <source>
        <dbReference type="ARBA" id="ARBA00023204"/>
    </source>
</evidence>
<keyword evidence="6" id="KW-1185">Reference proteome</keyword>
<evidence type="ECO:0000313" key="5">
    <source>
        <dbReference type="EMBL" id="GAA3541542.1"/>
    </source>
</evidence>
<keyword evidence="2" id="KW-0378">Hydrolase</keyword>
<comment type="caution">
    <text evidence="5">The sequence shown here is derived from an EMBL/GenBank/DDBJ whole genome shotgun (WGS) entry which is preliminary data.</text>
</comment>
<dbReference type="InterPro" id="IPR038726">
    <property type="entry name" value="PDDEXK_AddAB-type"/>
</dbReference>
<accession>A0ABP6VXQ7</accession>
<keyword evidence="3" id="KW-0234">DNA repair</keyword>
<evidence type="ECO:0000256" key="2">
    <source>
        <dbReference type="ARBA" id="ARBA00022806"/>
    </source>
</evidence>
<dbReference type="Pfam" id="PF12705">
    <property type="entry name" value="PDDEXK_1"/>
    <property type="match status" value="1"/>
</dbReference>
<keyword evidence="1" id="KW-0227">DNA damage</keyword>
<sequence length="558" mass="61605">MDWSMFDGDPEVIRLSASLFDRRDTDCRDFAAIKARPRMWPKHSERRRYAPWEDFPLGRVMAVLDAVEFDGDDLDEALDKTLSGGQSTVHPGVAEWVRHACVTYIDVADSFTGVRPVRSPRIVQGRSSVAQFRAMTAWGRWYESEDGARVEFRRLRMGRPFGAPDQLSTMAMAFVAGFGRPAKSHRDLYTSIPVPVVNEHPLPQRIRVIEVGLTTGTDKVLVDSSPAEIRHEYKIAVPPAAARLLSGGHRAPGQDCADCKARVSCDSLPVAPGLLGLDDRGTHRRTWSITTSRYYEVCPAQAHLRDVRLPSEWNSSDAVQRGRDVHRWLEIAHLRGVPCTEADLPADCAEELMSQDAYRQARPYLLQHLKVCPLRGPGVLTEIRPEPKIAAYDPAADVVVLANPDLLRRVNGRLVYREQKTSAAPAGITAENALSVVPQLALAVCLISAGVFGEADGLVELEQLHPDSAEPVLEFDIAKPEIVAAARAIIHQRARAWHGDITFRASPGWWCRSCPVSRWCSSAVTDGDAAFDPATGEIRTAAIADLIAEPEIDDEPPF</sequence>
<feature type="domain" description="PD-(D/E)XK endonuclease-like" evidence="4">
    <location>
        <begin position="286"/>
        <end position="520"/>
    </location>
</feature>
<name>A0ABP6VXQ7_9ACTN</name>
<dbReference type="Proteomes" id="UP001500630">
    <property type="component" value="Unassembled WGS sequence"/>
</dbReference>
<evidence type="ECO:0000259" key="4">
    <source>
        <dbReference type="Pfam" id="PF12705"/>
    </source>
</evidence>
<keyword evidence="2" id="KW-0067">ATP-binding</keyword>
<protein>
    <recommendedName>
        <fullName evidence="4">PD-(D/E)XK endonuclease-like domain-containing protein</fullName>
    </recommendedName>
</protein>
<dbReference type="EMBL" id="BAABDQ010000003">
    <property type="protein sequence ID" value="GAA3541542.1"/>
    <property type="molecule type" value="Genomic_DNA"/>
</dbReference>